<keyword evidence="2" id="KW-0472">Membrane</keyword>
<accession>A0ABY7GVY8</accession>
<organism evidence="3 4">
    <name type="scientific">Nannocystis punicea</name>
    <dbReference type="NCBI Taxonomy" id="2995304"/>
    <lineage>
        <taxon>Bacteria</taxon>
        <taxon>Pseudomonadati</taxon>
        <taxon>Myxococcota</taxon>
        <taxon>Polyangia</taxon>
        <taxon>Nannocystales</taxon>
        <taxon>Nannocystaceae</taxon>
        <taxon>Nannocystis</taxon>
    </lineage>
</organism>
<feature type="transmembrane region" description="Helical" evidence="2">
    <location>
        <begin position="107"/>
        <end position="124"/>
    </location>
</feature>
<protein>
    <submittedName>
        <fullName evidence="3">Uncharacterized protein</fullName>
    </submittedName>
</protein>
<keyword evidence="2" id="KW-1133">Transmembrane helix</keyword>
<gene>
    <name evidence="3" type="ORF">O0S08_33110</name>
</gene>
<evidence type="ECO:0000256" key="2">
    <source>
        <dbReference type="SAM" id="Phobius"/>
    </source>
</evidence>
<evidence type="ECO:0000256" key="1">
    <source>
        <dbReference type="SAM" id="MobiDB-lite"/>
    </source>
</evidence>
<keyword evidence="4" id="KW-1185">Reference proteome</keyword>
<dbReference type="RefSeq" id="WP_269033418.1">
    <property type="nucleotide sequence ID" value="NZ_CP114040.1"/>
</dbReference>
<dbReference type="EMBL" id="CP114040">
    <property type="protein sequence ID" value="WAS91054.1"/>
    <property type="molecule type" value="Genomic_DNA"/>
</dbReference>
<evidence type="ECO:0000313" key="4">
    <source>
        <dbReference type="Proteomes" id="UP001164459"/>
    </source>
</evidence>
<keyword evidence="2" id="KW-0812">Transmembrane</keyword>
<name>A0ABY7GVY8_9BACT</name>
<feature type="region of interest" description="Disordered" evidence="1">
    <location>
        <begin position="133"/>
        <end position="158"/>
    </location>
</feature>
<dbReference type="Proteomes" id="UP001164459">
    <property type="component" value="Chromosome"/>
</dbReference>
<feature type="compositionally biased region" description="Basic and acidic residues" evidence="1">
    <location>
        <begin position="133"/>
        <end position="150"/>
    </location>
</feature>
<proteinExistence type="predicted"/>
<evidence type="ECO:0000313" key="3">
    <source>
        <dbReference type="EMBL" id="WAS91054.1"/>
    </source>
</evidence>
<reference evidence="3" key="1">
    <citation type="submission" date="2022-11" db="EMBL/GenBank/DDBJ databases">
        <title>Minimal conservation of predation-associated metabolite biosynthetic gene clusters underscores biosynthetic potential of Myxococcota including descriptions for ten novel species: Archangium lansinium sp. nov., Myxococcus landrumus sp. nov., Nannocystis bai.</title>
        <authorList>
            <person name="Ahearne A."/>
            <person name="Stevens C."/>
            <person name="Dowd S."/>
        </authorList>
    </citation>
    <scope>NUCLEOTIDE SEQUENCE</scope>
    <source>
        <strain evidence="3">Fl3</strain>
    </source>
</reference>
<sequence length="187" mass="20938">MAHRQDLAVLARLLTELFAVEELRRFPVQVADAGDLEHELPGAQAGHADVAHALVRGLERRGLLDAEFFVRLRAQRPRRAREIDDIADRWMCSRPADPPRPRRPRRWLLVAVAAALGLVAFAAGRQWTTTAPRRVEERPVVPPMEREPEPLRAAPPEPTVNFGGGNIFYAPKSTVTVTGIQQNNNLR</sequence>